<dbReference type="CDD" id="cd01448">
    <property type="entry name" value="TST_Repeat_1"/>
    <property type="match status" value="1"/>
</dbReference>
<feature type="transmembrane region" description="Helical" evidence="3">
    <location>
        <begin position="295"/>
        <end position="315"/>
    </location>
</feature>
<name>A0ABW1E0S2_9ACTN</name>
<evidence type="ECO:0000313" key="6">
    <source>
        <dbReference type="Proteomes" id="UP001596180"/>
    </source>
</evidence>
<gene>
    <name evidence="5" type="ORF">ACFPZI_19255</name>
</gene>
<dbReference type="EMBL" id="JBHSOA010000042">
    <property type="protein sequence ID" value="MFC5853863.1"/>
    <property type="molecule type" value="Genomic_DNA"/>
</dbReference>
<keyword evidence="3" id="KW-0472">Membrane</keyword>
<keyword evidence="2" id="KW-0677">Repeat</keyword>
<dbReference type="Gene3D" id="3.40.250.10">
    <property type="entry name" value="Rhodanese-like domain"/>
    <property type="match status" value="2"/>
</dbReference>
<feature type="domain" description="Rhodanese" evidence="4">
    <location>
        <begin position="86"/>
        <end position="189"/>
    </location>
</feature>
<sequence length="346" mass="36850">MTTRRIRLNGFKTSAVAHTTAGLWRHPTSQSHRYTDLDLPGPLVDAAWLREHLHRPGLVVLDATVRQKPLPTDAAGPGDHGAAFPAPLPTGRDDWERVRIPGSRYADLAGVLAAPEAGFSYAMPDSERFTAALRELGVGPDSRVVVYDDDSRMWSTRLWWVLGEIGLHTVAVLDGGLREWLAQGGPVASGPAADLDAADPATPAAGWQAEQRGTLVDKSEVLDVMNGSRSDRVLVCALGEDAFRGAAPTRYSRRGHIPGSLNLPAKDRLLDSRGRFLPRPALEEAVSGLPADTGTLLYCGGGISATLLGFVLVLLGRDDVTVYDGSIEEWSADPSLPMTGTSPAGG</sequence>
<dbReference type="InterPro" id="IPR001763">
    <property type="entry name" value="Rhodanese-like_dom"/>
</dbReference>
<dbReference type="RefSeq" id="WP_381364514.1">
    <property type="nucleotide sequence ID" value="NZ_JBHSOA010000042.1"/>
</dbReference>
<dbReference type="InterPro" id="IPR036873">
    <property type="entry name" value="Rhodanese-like_dom_sf"/>
</dbReference>
<organism evidence="5 6">
    <name type="scientific">Streptomyces chlorus</name>
    <dbReference type="NCBI Taxonomy" id="887452"/>
    <lineage>
        <taxon>Bacteria</taxon>
        <taxon>Bacillati</taxon>
        <taxon>Actinomycetota</taxon>
        <taxon>Actinomycetes</taxon>
        <taxon>Kitasatosporales</taxon>
        <taxon>Streptomycetaceae</taxon>
        <taxon>Streptomyces</taxon>
    </lineage>
</organism>
<reference evidence="6" key="1">
    <citation type="journal article" date="2019" name="Int. J. Syst. Evol. Microbiol.">
        <title>The Global Catalogue of Microorganisms (GCM) 10K type strain sequencing project: providing services to taxonomists for standard genome sequencing and annotation.</title>
        <authorList>
            <consortium name="The Broad Institute Genomics Platform"/>
            <consortium name="The Broad Institute Genome Sequencing Center for Infectious Disease"/>
            <person name="Wu L."/>
            <person name="Ma J."/>
        </authorList>
    </citation>
    <scope>NUCLEOTIDE SEQUENCE [LARGE SCALE GENOMIC DNA]</scope>
    <source>
        <strain evidence="6">JCM 10411</strain>
    </source>
</reference>
<evidence type="ECO:0000256" key="2">
    <source>
        <dbReference type="ARBA" id="ARBA00022737"/>
    </source>
</evidence>
<comment type="caution">
    <text evidence="5">The sequence shown here is derived from an EMBL/GenBank/DDBJ whole genome shotgun (WGS) entry which is preliminary data.</text>
</comment>
<dbReference type="Proteomes" id="UP001596180">
    <property type="component" value="Unassembled WGS sequence"/>
</dbReference>
<keyword evidence="3" id="KW-1133">Transmembrane helix</keyword>
<dbReference type="SUPFAM" id="SSF52821">
    <property type="entry name" value="Rhodanese/Cell cycle control phosphatase"/>
    <property type="match status" value="2"/>
</dbReference>
<evidence type="ECO:0000313" key="5">
    <source>
        <dbReference type="EMBL" id="MFC5853863.1"/>
    </source>
</evidence>
<feature type="domain" description="Rhodanese" evidence="4">
    <location>
        <begin position="241"/>
        <end position="339"/>
    </location>
</feature>
<evidence type="ECO:0000259" key="4">
    <source>
        <dbReference type="PROSITE" id="PS50206"/>
    </source>
</evidence>
<dbReference type="PANTHER" id="PTHR11364">
    <property type="entry name" value="THIOSULFATE SULFERTANSFERASE"/>
    <property type="match status" value="1"/>
</dbReference>
<protein>
    <submittedName>
        <fullName evidence="5">Sulfurtransferase</fullName>
        <ecNumber evidence="5">2.8.1.-</ecNumber>
    </submittedName>
</protein>
<accession>A0ABW1E0S2</accession>
<dbReference type="SMART" id="SM00450">
    <property type="entry name" value="RHOD"/>
    <property type="match status" value="2"/>
</dbReference>
<dbReference type="Pfam" id="PF00581">
    <property type="entry name" value="Rhodanese"/>
    <property type="match status" value="2"/>
</dbReference>
<keyword evidence="6" id="KW-1185">Reference proteome</keyword>
<proteinExistence type="predicted"/>
<dbReference type="InterPro" id="IPR045078">
    <property type="entry name" value="TST/MPST-like"/>
</dbReference>
<keyword evidence="3" id="KW-0812">Transmembrane</keyword>
<keyword evidence="1 5" id="KW-0808">Transferase</keyword>
<dbReference type="EC" id="2.8.1.-" evidence="5"/>
<dbReference type="PANTHER" id="PTHR11364:SF27">
    <property type="entry name" value="SULFURTRANSFERASE"/>
    <property type="match status" value="1"/>
</dbReference>
<evidence type="ECO:0000256" key="3">
    <source>
        <dbReference type="SAM" id="Phobius"/>
    </source>
</evidence>
<evidence type="ECO:0000256" key="1">
    <source>
        <dbReference type="ARBA" id="ARBA00022679"/>
    </source>
</evidence>
<dbReference type="GO" id="GO:0016740">
    <property type="term" value="F:transferase activity"/>
    <property type="evidence" value="ECO:0007669"/>
    <property type="project" value="UniProtKB-KW"/>
</dbReference>
<dbReference type="PROSITE" id="PS50206">
    <property type="entry name" value="RHODANESE_3"/>
    <property type="match status" value="2"/>
</dbReference>